<name>Q17924_CAEEL</name>
<gene>
    <name evidence="2 4" type="primary">nssp-54</name>
    <name evidence="4" type="ORF">C12D5.5</name>
    <name evidence="2" type="ORF">CELE_C12D5.5</name>
</gene>
<dbReference type="CTD" id="182536"/>
<dbReference type="PaxDb" id="6239-C12D5.5"/>
<reference evidence="2 3" key="1">
    <citation type="journal article" date="1998" name="Science">
        <title>Genome sequence of the nematode C. elegans: a platform for investigating biology.</title>
        <authorList>
            <consortium name="The C. elegans sequencing consortium"/>
            <person name="Sulson J.E."/>
            <person name="Waterston R."/>
        </authorList>
    </citation>
    <scope>NUCLEOTIDE SEQUENCE [LARGE SCALE GENOMIC DNA]</scope>
    <source>
        <strain evidence="2 3">Bristol N2</strain>
    </source>
</reference>
<dbReference type="PIR" id="T30062">
    <property type="entry name" value="T30062"/>
</dbReference>
<evidence type="ECO:0000256" key="1">
    <source>
        <dbReference type="SAM" id="SignalP"/>
    </source>
</evidence>
<evidence type="ECO:0000313" key="2">
    <source>
        <dbReference type="EMBL" id="CCD64273.1"/>
    </source>
</evidence>
<dbReference type="KEGG" id="cel:CELE_C12D5.5"/>
<dbReference type="Proteomes" id="UP000001940">
    <property type="component" value="Chromosome V"/>
</dbReference>
<organism evidence="2 3">
    <name type="scientific">Caenorhabditis elegans</name>
    <dbReference type="NCBI Taxonomy" id="6239"/>
    <lineage>
        <taxon>Eukaryota</taxon>
        <taxon>Metazoa</taxon>
        <taxon>Ecdysozoa</taxon>
        <taxon>Nematoda</taxon>
        <taxon>Chromadorea</taxon>
        <taxon>Rhabditida</taxon>
        <taxon>Rhabditina</taxon>
        <taxon>Rhabditomorpha</taxon>
        <taxon>Rhabditoidea</taxon>
        <taxon>Rhabditidae</taxon>
        <taxon>Peloderinae</taxon>
        <taxon>Caenorhabditis</taxon>
    </lineage>
</organism>
<dbReference type="AGR" id="WB:WBGene00015708"/>
<proteinExistence type="predicted"/>
<dbReference type="AlphaFoldDB" id="Q17924"/>
<evidence type="ECO:0000313" key="4">
    <source>
        <dbReference type="WormBase" id="C12D5.5"/>
    </source>
</evidence>
<sequence>MTCIVFTLALIAATMATANSLHCYTMNEYQSHPITTTNNIACLSVFEVEGQSSSFGAIVDSQFNAHRKIELATADGSCKKMEKILYDKTQPDIFYEAFLCYCTEDKCNKPITYAQFAQNGYKMPSEF</sequence>
<feature type="signal peptide" evidence="1">
    <location>
        <begin position="1"/>
        <end position="18"/>
    </location>
</feature>
<protein>
    <submittedName>
        <fullName evidence="2">Protein sleepless</fullName>
    </submittedName>
</protein>
<dbReference type="InParanoid" id="Q17924"/>
<keyword evidence="1" id="KW-0732">Signal</keyword>
<dbReference type="Bgee" id="WBGene00015708">
    <property type="expression patterns" value="Expressed in larva and 1 other cell type or tissue"/>
</dbReference>
<accession>Q17924</accession>
<dbReference type="EMBL" id="BX284605">
    <property type="protein sequence ID" value="CCD64273.1"/>
    <property type="molecule type" value="Genomic_DNA"/>
</dbReference>
<dbReference type="HOGENOM" id="CLU_1972480_0_0_1"/>
<dbReference type="RefSeq" id="NP_504984.1">
    <property type="nucleotide sequence ID" value="NM_072583.4"/>
</dbReference>
<dbReference type="WormBase" id="C12D5.5">
    <property type="protein sequence ID" value="CE06807"/>
    <property type="gene ID" value="WBGene00015708"/>
    <property type="gene designation" value="nssp-54"/>
</dbReference>
<evidence type="ECO:0000313" key="3">
    <source>
        <dbReference type="Proteomes" id="UP000001940"/>
    </source>
</evidence>
<keyword evidence="3" id="KW-1185">Reference proteome</keyword>
<dbReference type="GeneID" id="182536"/>
<dbReference type="UCSC" id="C12D5.5">
    <property type="organism name" value="c. elegans"/>
</dbReference>
<dbReference type="FunCoup" id="Q17924">
    <property type="interactions" value="308"/>
</dbReference>
<feature type="chain" id="PRO_5004185852" evidence="1">
    <location>
        <begin position="19"/>
        <end position="127"/>
    </location>
</feature>
<dbReference type="PhylomeDB" id="Q17924"/>